<dbReference type="AlphaFoldDB" id="X0TBX2"/>
<organism evidence="1">
    <name type="scientific">marine sediment metagenome</name>
    <dbReference type="NCBI Taxonomy" id="412755"/>
    <lineage>
        <taxon>unclassified sequences</taxon>
        <taxon>metagenomes</taxon>
        <taxon>ecological metagenomes</taxon>
    </lineage>
</organism>
<reference evidence="1" key="1">
    <citation type="journal article" date="2014" name="Front. Microbiol.">
        <title>High frequency of phylogenetically diverse reductive dehalogenase-homologous genes in deep subseafloor sedimentary metagenomes.</title>
        <authorList>
            <person name="Kawai M."/>
            <person name="Futagami T."/>
            <person name="Toyoda A."/>
            <person name="Takaki Y."/>
            <person name="Nishi S."/>
            <person name="Hori S."/>
            <person name="Arai W."/>
            <person name="Tsubouchi T."/>
            <person name="Morono Y."/>
            <person name="Uchiyama I."/>
            <person name="Ito T."/>
            <person name="Fujiyama A."/>
            <person name="Inagaki F."/>
            <person name="Takami H."/>
        </authorList>
    </citation>
    <scope>NUCLEOTIDE SEQUENCE</scope>
    <source>
        <strain evidence="1">Expedition CK06-06</strain>
    </source>
</reference>
<comment type="caution">
    <text evidence="1">The sequence shown here is derived from an EMBL/GenBank/DDBJ whole genome shotgun (WGS) entry which is preliminary data.</text>
</comment>
<feature type="non-terminal residue" evidence="1">
    <location>
        <position position="308"/>
    </location>
</feature>
<name>X0TBX2_9ZZZZ</name>
<accession>X0TBX2</accession>
<protein>
    <submittedName>
        <fullName evidence="1">Uncharacterized protein</fullName>
    </submittedName>
</protein>
<gene>
    <name evidence="1" type="ORF">S01H1_02381</name>
</gene>
<proteinExistence type="predicted"/>
<evidence type="ECO:0000313" key="1">
    <source>
        <dbReference type="EMBL" id="GAF85687.1"/>
    </source>
</evidence>
<dbReference type="EMBL" id="BARS01001139">
    <property type="protein sequence ID" value="GAF85687.1"/>
    <property type="molecule type" value="Genomic_DNA"/>
</dbReference>
<sequence>MFDINILLDLSIVLTEFTYKLEKYPQIFRNLKNLYDAMGFYLYNDDHTLYIWGYLHVIEYKLQKITPVEDEDLFYHTRDVLNRIRYTLESKHRPYTYENLPVFEEESQEELEIKKLAWRFGSSLVIYRRGVGNFQHPFVQLLVEFFEFLNKALYGLIALSEIEKDIPHWEKRVNTFRDTIENAGRRLYIIMMEFDLTKSELKKIFYKPEEEFVVNEYITLKLDSGGTNIYICGKLFNQCNYLLLNLPVDKLGDFEEINSIDEVADMLNWTFDGQLDIHDKPLPYKIPLETEFWGHCSNLQAWAENNYD</sequence>